<proteinExistence type="predicted"/>
<keyword evidence="2" id="KW-1185">Reference proteome</keyword>
<sequence>MMVVMECLTRSIADGEMTYTYFYRIVKHEVQLEENTSIIKVQTYGIEAERYDYNNGTLVNIERDCINNIGPQRHKVHNLLKLLYDNAVSPIHLVDVLGVYVDEQVSDFCSNENMVAVQN</sequence>
<dbReference type="STRING" id="1450648.CLORY_00950"/>
<evidence type="ECO:0000313" key="1">
    <source>
        <dbReference type="EMBL" id="OPJ65095.1"/>
    </source>
</evidence>
<evidence type="ECO:0000313" key="2">
    <source>
        <dbReference type="Proteomes" id="UP000190080"/>
    </source>
</evidence>
<protein>
    <submittedName>
        <fullName evidence="1">Uncharacterized protein</fullName>
    </submittedName>
</protein>
<dbReference type="AlphaFoldDB" id="A0A1V4IZ91"/>
<comment type="caution">
    <text evidence="1">The sequence shown here is derived from an EMBL/GenBank/DDBJ whole genome shotgun (WGS) entry which is preliminary data.</text>
</comment>
<dbReference type="PIRSF" id="PIRSF033595">
    <property type="entry name" value="UCP033595"/>
    <property type="match status" value="1"/>
</dbReference>
<dbReference type="EMBL" id="MZGV01000001">
    <property type="protein sequence ID" value="OPJ65095.1"/>
    <property type="molecule type" value="Genomic_DNA"/>
</dbReference>
<gene>
    <name evidence="1" type="ORF">CLORY_00950</name>
</gene>
<organism evidence="1 2">
    <name type="scientific">Clostridium oryzae</name>
    <dbReference type="NCBI Taxonomy" id="1450648"/>
    <lineage>
        <taxon>Bacteria</taxon>
        <taxon>Bacillati</taxon>
        <taxon>Bacillota</taxon>
        <taxon>Clostridia</taxon>
        <taxon>Eubacteriales</taxon>
        <taxon>Clostridiaceae</taxon>
        <taxon>Clostridium</taxon>
    </lineage>
</organism>
<dbReference type="Proteomes" id="UP000190080">
    <property type="component" value="Unassembled WGS sequence"/>
</dbReference>
<dbReference type="Pfam" id="PF20124">
    <property type="entry name" value="DUF6514"/>
    <property type="match status" value="1"/>
</dbReference>
<reference evidence="1 2" key="1">
    <citation type="submission" date="2017-03" db="EMBL/GenBank/DDBJ databases">
        <title>Genome sequence of Clostridium oryzae DSM 28571.</title>
        <authorList>
            <person name="Poehlein A."/>
            <person name="Daniel R."/>
        </authorList>
    </citation>
    <scope>NUCLEOTIDE SEQUENCE [LARGE SCALE GENOMIC DNA]</scope>
    <source>
        <strain evidence="1 2">DSM 28571</strain>
    </source>
</reference>
<dbReference type="InterPro" id="IPR017016">
    <property type="entry name" value="UCP033595"/>
</dbReference>
<name>A0A1V4IZ91_9CLOT</name>
<accession>A0A1V4IZ91</accession>
<dbReference type="RefSeq" id="WP_242954275.1">
    <property type="nucleotide sequence ID" value="NZ_MZGV01000001.1"/>
</dbReference>